<evidence type="ECO:0000256" key="1">
    <source>
        <dbReference type="SAM" id="MobiDB-lite"/>
    </source>
</evidence>
<evidence type="ECO:0000313" key="2">
    <source>
        <dbReference type="EnsemblProtists" id="HpaP810494"/>
    </source>
</evidence>
<dbReference type="Pfam" id="PF15365">
    <property type="entry name" value="PNRC"/>
    <property type="match status" value="1"/>
</dbReference>
<evidence type="ECO:0000313" key="3">
    <source>
        <dbReference type="Proteomes" id="UP000011713"/>
    </source>
</evidence>
<feature type="compositionally biased region" description="Low complexity" evidence="1">
    <location>
        <begin position="214"/>
        <end position="224"/>
    </location>
</feature>
<dbReference type="AlphaFoldDB" id="M4BVF2"/>
<reference evidence="2" key="2">
    <citation type="submission" date="2015-06" db="UniProtKB">
        <authorList>
            <consortium name="EnsemblProtists"/>
        </authorList>
    </citation>
    <scope>IDENTIFICATION</scope>
    <source>
        <strain evidence="2">Emoy2</strain>
    </source>
</reference>
<feature type="region of interest" description="Disordered" evidence="1">
    <location>
        <begin position="93"/>
        <end position="224"/>
    </location>
</feature>
<dbReference type="EMBL" id="JH597979">
    <property type="status" value="NOT_ANNOTATED_CDS"/>
    <property type="molecule type" value="Genomic_DNA"/>
</dbReference>
<sequence length="293" mass="30975">MASSDLVGRPLVPFFDGEENVNHSLQFAEGDNEREEIDVDARVWDKELGYFVYPSEQSRAISDPIAIKAVDREGRTESGVGSKLLLTPSMVLSSSAPNSLDADGIEPRSSSVKRESKQQKTRPNLSRCSNEGVEDSLAVSALPKKEKNKGSNMTSSGAQSSNRQQSRNGKMKEQLSASGKWAWSAFQSSPDPAELPMPPFLTKTAGGFSDGDKSTSASTSAAPLSLPTLPPVQLMTAAPAPAFSLGPPSVQPPQPLLPPVPSAPPDVAAPIAPMSVELSMTQDLCRMLNIGGG</sequence>
<reference evidence="3" key="1">
    <citation type="journal article" date="2010" name="Science">
        <title>Signatures of adaptation to obligate biotrophy in the Hyaloperonospora arabidopsidis genome.</title>
        <authorList>
            <person name="Baxter L."/>
            <person name="Tripathy S."/>
            <person name="Ishaque N."/>
            <person name="Boot N."/>
            <person name="Cabral A."/>
            <person name="Kemen E."/>
            <person name="Thines M."/>
            <person name="Ah-Fong A."/>
            <person name="Anderson R."/>
            <person name="Badejoko W."/>
            <person name="Bittner-Eddy P."/>
            <person name="Boore J.L."/>
            <person name="Chibucos M.C."/>
            <person name="Coates M."/>
            <person name="Dehal P."/>
            <person name="Delehaunty K."/>
            <person name="Dong S."/>
            <person name="Downton P."/>
            <person name="Dumas B."/>
            <person name="Fabro G."/>
            <person name="Fronick C."/>
            <person name="Fuerstenberg S.I."/>
            <person name="Fulton L."/>
            <person name="Gaulin E."/>
            <person name="Govers F."/>
            <person name="Hughes L."/>
            <person name="Humphray S."/>
            <person name="Jiang R.H."/>
            <person name="Judelson H."/>
            <person name="Kamoun S."/>
            <person name="Kyung K."/>
            <person name="Meijer H."/>
            <person name="Minx P."/>
            <person name="Morris P."/>
            <person name="Nelson J."/>
            <person name="Phuntumart V."/>
            <person name="Qutob D."/>
            <person name="Rehmany A."/>
            <person name="Rougon-Cardoso A."/>
            <person name="Ryden P."/>
            <person name="Torto-Alalibo T."/>
            <person name="Studholme D."/>
            <person name="Wang Y."/>
            <person name="Win J."/>
            <person name="Wood J."/>
            <person name="Clifton S.W."/>
            <person name="Rogers J."/>
            <person name="Van den Ackerveken G."/>
            <person name="Jones J.D."/>
            <person name="McDowell J.M."/>
            <person name="Beynon J."/>
            <person name="Tyler B.M."/>
        </authorList>
    </citation>
    <scope>NUCLEOTIDE SEQUENCE [LARGE SCALE GENOMIC DNA]</scope>
    <source>
        <strain evidence="3">Emoy2</strain>
    </source>
</reference>
<proteinExistence type="predicted"/>
<dbReference type="VEuPathDB" id="FungiDB:HpaG810494"/>
<dbReference type="InterPro" id="IPR028322">
    <property type="entry name" value="PNRC-like_rgn"/>
</dbReference>
<dbReference type="InParanoid" id="M4BVF2"/>
<name>M4BVF2_HYAAE</name>
<dbReference type="GO" id="GO:0016071">
    <property type="term" value="P:mRNA metabolic process"/>
    <property type="evidence" value="ECO:0007669"/>
    <property type="project" value="UniProtKB-ARBA"/>
</dbReference>
<dbReference type="HOGENOM" id="CLU_889914_0_0_1"/>
<dbReference type="eggNOG" id="ENOG502RZ2C">
    <property type="taxonomic scope" value="Eukaryota"/>
</dbReference>
<organism evidence="2 3">
    <name type="scientific">Hyaloperonospora arabidopsidis (strain Emoy2)</name>
    <name type="common">Downy mildew agent</name>
    <name type="synonym">Peronospora arabidopsidis</name>
    <dbReference type="NCBI Taxonomy" id="559515"/>
    <lineage>
        <taxon>Eukaryota</taxon>
        <taxon>Sar</taxon>
        <taxon>Stramenopiles</taxon>
        <taxon>Oomycota</taxon>
        <taxon>Peronosporomycetes</taxon>
        <taxon>Peronosporales</taxon>
        <taxon>Peronosporaceae</taxon>
        <taxon>Hyaloperonospora</taxon>
    </lineage>
</organism>
<dbReference type="EnsemblProtists" id="HpaT810494">
    <property type="protein sequence ID" value="HpaP810494"/>
    <property type="gene ID" value="HpaG810494"/>
</dbReference>
<keyword evidence="3" id="KW-1185">Reference proteome</keyword>
<feature type="compositionally biased region" description="Polar residues" evidence="1">
    <location>
        <begin position="150"/>
        <end position="168"/>
    </location>
</feature>
<dbReference type="Proteomes" id="UP000011713">
    <property type="component" value="Unassembled WGS sequence"/>
</dbReference>
<accession>M4BVF2</accession>
<protein>
    <submittedName>
        <fullName evidence="2">Uncharacterized protein</fullName>
    </submittedName>
</protein>
<dbReference type="OMA" id="PEHFNSM"/>